<comment type="cofactor">
    <cofactor evidence="8">
        <name>Mg(2+)</name>
        <dbReference type="ChEBI" id="CHEBI:18420"/>
    </cofactor>
</comment>
<organism evidence="10 11">
    <name type="scientific">Entotheonella factor</name>
    <dbReference type="NCBI Taxonomy" id="1429438"/>
    <lineage>
        <taxon>Bacteria</taxon>
        <taxon>Pseudomonadati</taxon>
        <taxon>Nitrospinota/Tectimicrobiota group</taxon>
        <taxon>Candidatus Tectimicrobiota</taxon>
        <taxon>Candidatus Entotheonellia</taxon>
        <taxon>Candidatus Entotheonellales</taxon>
        <taxon>Candidatus Entotheonellaceae</taxon>
        <taxon>Candidatus Entotheonella</taxon>
    </lineage>
</organism>
<comment type="similarity">
    <text evidence="8">Belongs to the P-Pant transferase superfamily. AcpS family.</text>
</comment>
<protein>
    <recommendedName>
        <fullName evidence="8">Holo-[acyl-carrier-protein] synthase</fullName>
        <shortName evidence="8">Holo-ACP synthase</shortName>
        <ecNumber evidence="8">2.7.8.7</ecNumber>
    </recommendedName>
    <alternativeName>
        <fullName evidence="8">4'-phosphopantetheinyl transferase AcpS</fullName>
    </alternativeName>
</protein>
<comment type="caution">
    <text evidence="10">The sequence shown here is derived from an EMBL/GenBank/DDBJ whole genome shotgun (WGS) entry which is preliminary data.</text>
</comment>
<accession>W4LUY8</accession>
<gene>
    <name evidence="8" type="primary">acpS</name>
    <name evidence="10" type="ORF">ETSY1_05780</name>
</gene>
<comment type="subcellular location">
    <subcellularLocation>
        <location evidence="8">Cytoplasm</location>
    </subcellularLocation>
</comment>
<keyword evidence="4 8" id="KW-0276">Fatty acid metabolism</keyword>
<comment type="catalytic activity">
    <reaction evidence="8">
        <text>apo-[ACP] + CoA = holo-[ACP] + adenosine 3',5'-bisphosphate + H(+)</text>
        <dbReference type="Rhea" id="RHEA:12068"/>
        <dbReference type="Rhea" id="RHEA-COMP:9685"/>
        <dbReference type="Rhea" id="RHEA-COMP:9690"/>
        <dbReference type="ChEBI" id="CHEBI:15378"/>
        <dbReference type="ChEBI" id="CHEBI:29999"/>
        <dbReference type="ChEBI" id="CHEBI:57287"/>
        <dbReference type="ChEBI" id="CHEBI:58343"/>
        <dbReference type="ChEBI" id="CHEBI:64479"/>
        <dbReference type="EC" id="2.7.8.7"/>
    </reaction>
</comment>
<feature type="domain" description="4'-phosphopantetheinyl transferase" evidence="9">
    <location>
        <begin position="4"/>
        <end position="118"/>
    </location>
</feature>
<keyword evidence="8" id="KW-0963">Cytoplasm</keyword>
<proteinExistence type="inferred from homology"/>
<dbReference type="NCBIfam" id="TIGR00556">
    <property type="entry name" value="pantethn_trn"/>
    <property type="match status" value="1"/>
</dbReference>
<feature type="binding site" evidence="8">
    <location>
        <position position="56"/>
    </location>
    <ligand>
        <name>Mg(2+)</name>
        <dbReference type="ChEBI" id="CHEBI:18420"/>
    </ligand>
</feature>
<dbReference type="Pfam" id="PF01648">
    <property type="entry name" value="ACPS"/>
    <property type="match status" value="1"/>
</dbReference>
<evidence type="ECO:0000256" key="5">
    <source>
        <dbReference type="ARBA" id="ARBA00022842"/>
    </source>
</evidence>
<evidence type="ECO:0000256" key="7">
    <source>
        <dbReference type="ARBA" id="ARBA00023160"/>
    </source>
</evidence>
<dbReference type="InterPro" id="IPR037143">
    <property type="entry name" value="4-PPantetheinyl_Trfase_dom_sf"/>
</dbReference>
<dbReference type="InterPro" id="IPR004568">
    <property type="entry name" value="Ppantetheine-prot_Trfase_dom"/>
</dbReference>
<evidence type="ECO:0000256" key="4">
    <source>
        <dbReference type="ARBA" id="ARBA00022832"/>
    </source>
</evidence>
<dbReference type="InterPro" id="IPR002582">
    <property type="entry name" value="ACPS"/>
</dbReference>
<evidence type="ECO:0000313" key="10">
    <source>
        <dbReference type="EMBL" id="ETX01839.1"/>
    </source>
</evidence>
<evidence type="ECO:0000256" key="6">
    <source>
        <dbReference type="ARBA" id="ARBA00023098"/>
    </source>
</evidence>
<evidence type="ECO:0000259" key="9">
    <source>
        <dbReference type="Pfam" id="PF01648"/>
    </source>
</evidence>
<evidence type="ECO:0000256" key="1">
    <source>
        <dbReference type="ARBA" id="ARBA00022516"/>
    </source>
</evidence>
<dbReference type="GO" id="GO:0008897">
    <property type="term" value="F:holo-[acyl-carrier-protein] synthase activity"/>
    <property type="evidence" value="ECO:0007669"/>
    <property type="project" value="UniProtKB-UniRule"/>
</dbReference>
<name>W4LUY8_ENTF1</name>
<reference evidence="10 11" key="1">
    <citation type="journal article" date="2014" name="Nature">
        <title>An environmental bacterial taxon with a large and distinct metabolic repertoire.</title>
        <authorList>
            <person name="Wilson M.C."/>
            <person name="Mori T."/>
            <person name="Ruckert C."/>
            <person name="Uria A.R."/>
            <person name="Helf M.J."/>
            <person name="Takada K."/>
            <person name="Gernert C."/>
            <person name="Steffens U.A."/>
            <person name="Heycke N."/>
            <person name="Schmitt S."/>
            <person name="Rinke C."/>
            <person name="Helfrich E.J."/>
            <person name="Brachmann A.O."/>
            <person name="Gurgui C."/>
            <person name="Wakimoto T."/>
            <person name="Kracht M."/>
            <person name="Crusemann M."/>
            <person name="Hentschel U."/>
            <person name="Abe I."/>
            <person name="Matsunaga S."/>
            <person name="Kalinowski J."/>
            <person name="Takeyama H."/>
            <person name="Piel J."/>
        </authorList>
    </citation>
    <scope>NUCLEOTIDE SEQUENCE [LARGE SCALE GENOMIC DNA]</scope>
    <source>
        <strain evidence="11">TSY1</strain>
    </source>
</reference>
<dbReference type="Gene3D" id="3.90.470.20">
    <property type="entry name" value="4'-phosphopantetheinyl transferase domain"/>
    <property type="match status" value="1"/>
</dbReference>
<dbReference type="HOGENOM" id="CLU_089696_3_1_7"/>
<dbReference type="Proteomes" id="UP000019141">
    <property type="component" value="Unassembled WGS sequence"/>
</dbReference>
<dbReference type="HAMAP" id="MF_00101">
    <property type="entry name" value="AcpS"/>
    <property type="match status" value="1"/>
</dbReference>
<feature type="binding site" evidence="8">
    <location>
        <position position="8"/>
    </location>
    <ligand>
        <name>Mg(2+)</name>
        <dbReference type="ChEBI" id="CHEBI:18420"/>
    </ligand>
</feature>
<dbReference type="SUPFAM" id="SSF56214">
    <property type="entry name" value="4'-phosphopantetheinyl transferase"/>
    <property type="match status" value="1"/>
</dbReference>
<dbReference type="GO" id="GO:0006633">
    <property type="term" value="P:fatty acid biosynthetic process"/>
    <property type="evidence" value="ECO:0007669"/>
    <property type="project" value="UniProtKB-UniRule"/>
</dbReference>
<keyword evidence="1 8" id="KW-0444">Lipid biosynthesis</keyword>
<keyword evidence="3 8" id="KW-0479">Metal-binding</keyword>
<evidence type="ECO:0000256" key="2">
    <source>
        <dbReference type="ARBA" id="ARBA00022679"/>
    </source>
</evidence>
<evidence type="ECO:0000256" key="8">
    <source>
        <dbReference type="HAMAP-Rule" id="MF_00101"/>
    </source>
</evidence>
<dbReference type="EMBL" id="AZHW01000196">
    <property type="protein sequence ID" value="ETX01839.1"/>
    <property type="molecule type" value="Genomic_DNA"/>
</dbReference>
<keyword evidence="6 8" id="KW-0443">Lipid metabolism</keyword>
<dbReference type="InterPro" id="IPR008278">
    <property type="entry name" value="4-PPantetheinyl_Trfase_dom"/>
</dbReference>
<keyword evidence="5 8" id="KW-0460">Magnesium</keyword>
<dbReference type="NCBIfam" id="NF000832">
    <property type="entry name" value="PRK00070.3-2"/>
    <property type="match status" value="1"/>
</dbReference>
<evidence type="ECO:0000313" key="11">
    <source>
        <dbReference type="Proteomes" id="UP000019141"/>
    </source>
</evidence>
<keyword evidence="11" id="KW-1185">Reference proteome</keyword>
<dbReference type="PATRIC" id="fig|1429438.4.peg.1295"/>
<keyword evidence="2 8" id="KW-0808">Transferase</keyword>
<dbReference type="GO" id="GO:0000287">
    <property type="term" value="F:magnesium ion binding"/>
    <property type="evidence" value="ECO:0007669"/>
    <property type="project" value="UniProtKB-UniRule"/>
</dbReference>
<dbReference type="AlphaFoldDB" id="W4LUY8"/>
<comment type="function">
    <text evidence="8">Transfers the 4'-phosphopantetheine moiety from coenzyme A to a Ser of acyl-carrier-protein.</text>
</comment>
<evidence type="ECO:0000256" key="3">
    <source>
        <dbReference type="ARBA" id="ARBA00022723"/>
    </source>
</evidence>
<dbReference type="NCBIfam" id="TIGR00516">
    <property type="entry name" value="acpS"/>
    <property type="match status" value="1"/>
</dbReference>
<dbReference type="EC" id="2.7.8.7" evidence="8"/>
<keyword evidence="7 8" id="KW-0275">Fatty acid biosynthesis</keyword>
<dbReference type="GO" id="GO:0005737">
    <property type="term" value="C:cytoplasm"/>
    <property type="evidence" value="ECO:0007669"/>
    <property type="project" value="UniProtKB-SubCell"/>
</dbReference>
<sequence length="124" mass="14274">MIYGIGVDLIEIDRIRQAIERNGQRFIDRVYTDAEQAYCSQRSSYACYAARFTAKEAFLKAFGTGLRKGMRWRDIEVCTDELGKPYLQLYGYLQQQCQHHGLHHIHLSLSHSSAYAIAQVIIES</sequence>